<proteinExistence type="predicted"/>
<dbReference type="InterPro" id="IPR050742">
    <property type="entry name" value="Helicase_Restrict-Modif_Enz"/>
</dbReference>
<reference evidence="4" key="1">
    <citation type="submission" date="2016-10" db="EMBL/GenBank/DDBJ databases">
        <authorList>
            <person name="Varghese N."/>
            <person name="Submissions S."/>
        </authorList>
    </citation>
    <scope>NUCLEOTIDE SEQUENCE [LARGE SCALE GENOMIC DNA]</scope>
    <source>
        <strain evidence="4">S9</strain>
    </source>
</reference>
<evidence type="ECO:0000313" key="3">
    <source>
        <dbReference type="EMBL" id="SER79578.1"/>
    </source>
</evidence>
<protein>
    <recommendedName>
        <fullName evidence="5">Superfamily II DNA or RNA helicase</fullName>
    </recommendedName>
</protein>
<dbReference type="Proteomes" id="UP000198571">
    <property type="component" value="Unassembled WGS sequence"/>
</dbReference>
<gene>
    <name evidence="3" type="ORF">SAMN05518684_1049</name>
</gene>
<dbReference type="AlphaFoldDB" id="A0A1H9S3R8"/>
<dbReference type="STRING" id="1601833.SAMN05518684_1049"/>
<evidence type="ECO:0000313" key="4">
    <source>
        <dbReference type="Proteomes" id="UP000198571"/>
    </source>
</evidence>
<dbReference type="PANTHER" id="PTHR47396">
    <property type="entry name" value="TYPE I RESTRICTION ENZYME ECOKI R PROTEIN"/>
    <property type="match status" value="1"/>
</dbReference>
<keyword evidence="4" id="KW-1185">Reference proteome</keyword>
<dbReference type="GO" id="GO:0003677">
    <property type="term" value="F:DNA binding"/>
    <property type="evidence" value="ECO:0007669"/>
    <property type="project" value="InterPro"/>
</dbReference>
<dbReference type="EMBL" id="FOGT01000004">
    <property type="protein sequence ID" value="SER79578.1"/>
    <property type="molecule type" value="Genomic_DNA"/>
</dbReference>
<dbReference type="Pfam" id="PF04851">
    <property type="entry name" value="ResIII"/>
    <property type="match status" value="1"/>
</dbReference>
<dbReference type="InterPro" id="IPR027417">
    <property type="entry name" value="P-loop_NTPase"/>
</dbReference>
<evidence type="ECO:0008006" key="5">
    <source>
        <dbReference type="Google" id="ProtNLM"/>
    </source>
</evidence>
<dbReference type="InterPro" id="IPR006935">
    <property type="entry name" value="Helicase/UvrB_N"/>
</dbReference>
<name>A0A1H9S3R8_9BACI</name>
<dbReference type="SMART" id="SM00487">
    <property type="entry name" value="DEXDc"/>
    <property type="match status" value="1"/>
</dbReference>
<evidence type="ECO:0000259" key="1">
    <source>
        <dbReference type="PROSITE" id="PS51192"/>
    </source>
</evidence>
<dbReference type="SUPFAM" id="SSF52540">
    <property type="entry name" value="P-loop containing nucleoside triphosphate hydrolases"/>
    <property type="match status" value="2"/>
</dbReference>
<feature type="domain" description="Helicase ATP-binding" evidence="1">
    <location>
        <begin position="383"/>
        <end position="529"/>
    </location>
</feature>
<dbReference type="InterPro" id="IPR014001">
    <property type="entry name" value="Helicase_ATP-bd"/>
</dbReference>
<dbReference type="PROSITE" id="PS51192">
    <property type="entry name" value="HELICASE_ATP_BIND_1"/>
    <property type="match status" value="1"/>
</dbReference>
<dbReference type="OrthoDB" id="9802848at2"/>
<dbReference type="Pfam" id="PF22548">
    <property type="entry name" value="AEP-TOTE"/>
    <property type="match status" value="1"/>
</dbReference>
<dbReference type="CDD" id="cd17926">
    <property type="entry name" value="DEXHc_RE"/>
    <property type="match status" value="1"/>
</dbReference>
<sequence>MSVEEQLQAALMECERLREENKRYRTLLEQHGLLPRDVTREQREKAIRKRISLFMSLFKGRADVYAVRWKKGEKSGYSPVTLSNGDFEPITPNVIYEHLAGKKTVGVYALSSQHKCWFLAFDFDRSGWEPDVTALSEVCRHFNLDVTLERSRSGEGCHVWIFFSESVPALTARKIGQSLLEKASELRGKKKLSSFDRMFPTQDTLKEGGIGNLIALPLQGERRKEGKTIFIDKQFNEINNQWGYLENRPRYSWKQLDAKLADMMRSGQPLDECAGREGGFHKQGLAVPKNILTTEQLEELKQVCSFHNPEYYKAKANRFSTNRIPSRISGYDETEEYILIPRGEAEELRVQLPEHRIQDKRCYGKKIKAKLLATLYPMQEEAVSALLPHHSGTLSAATGFGKTVVAAGLIHERGVNTLVLVHRNQLLDQWVASLQSLLDIDLNQIGRIGGGKQKPTGIIDIATIQTIRNRPLQHRYGQVIVDECHHISAYSFEEILKKVDAAYVHGLTATPVRKDGLHPLMLMQCGPIRYKVTSKNMADVRSFHHILKPRKTSFQPFREEMPYQKLLDYLVKDEKRNDLIFNDLLFALDKGRSPLVLTERIEHVELLAKRLEGFAKNIIILTGQLKKKEKIALQEKLKYIPKTEERVIIATGKYIGEGFDDPRLDTMFLAMPVSWKGTLEQYVGRLHRAYDGKDTVEVYDYVDHNVGKLLAMYDKRLKGYKRLGYAVEGKEQTEKRQMRLF</sequence>
<evidence type="ECO:0000259" key="2">
    <source>
        <dbReference type="PROSITE" id="PS51194"/>
    </source>
</evidence>
<dbReference type="Pfam" id="PF00271">
    <property type="entry name" value="Helicase_C"/>
    <property type="match status" value="1"/>
</dbReference>
<accession>A0A1H9S3R8</accession>
<dbReference type="InterPro" id="IPR001650">
    <property type="entry name" value="Helicase_C-like"/>
</dbReference>
<dbReference type="PROSITE" id="PS51194">
    <property type="entry name" value="HELICASE_CTER"/>
    <property type="match status" value="1"/>
</dbReference>
<dbReference type="GO" id="GO:0016787">
    <property type="term" value="F:hydrolase activity"/>
    <property type="evidence" value="ECO:0007669"/>
    <property type="project" value="InterPro"/>
</dbReference>
<organism evidence="3 4">
    <name type="scientific">Salipaludibacillus aurantiacus</name>
    <dbReference type="NCBI Taxonomy" id="1601833"/>
    <lineage>
        <taxon>Bacteria</taxon>
        <taxon>Bacillati</taxon>
        <taxon>Bacillota</taxon>
        <taxon>Bacilli</taxon>
        <taxon>Bacillales</taxon>
        <taxon>Bacillaceae</taxon>
    </lineage>
</organism>
<dbReference type="PANTHER" id="PTHR47396:SF1">
    <property type="entry name" value="ATP-DEPENDENT HELICASE IRC3-RELATED"/>
    <property type="match status" value="1"/>
</dbReference>
<dbReference type="GO" id="GO:0005524">
    <property type="term" value="F:ATP binding"/>
    <property type="evidence" value="ECO:0007669"/>
    <property type="project" value="InterPro"/>
</dbReference>
<feature type="domain" description="Helicase C-terminal" evidence="2">
    <location>
        <begin position="580"/>
        <end position="738"/>
    </location>
</feature>
<dbReference type="Gene3D" id="3.40.50.300">
    <property type="entry name" value="P-loop containing nucleotide triphosphate hydrolases"/>
    <property type="match status" value="2"/>
</dbReference>
<dbReference type="CDD" id="cd18785">
    <property type="entry name" value="SF2_C"/>
    <property type="match status" value="1"/>
</dbReference>
<dbReference type="RefSeq" id="WP_093048569.1">
    <property type="nucleotide sequence ID" value="NZ_FOGT01000004.1"/>
</dbReference>
<dbReference type="InterPro" id="IPR054347">
    <property type="entry name" value="TOTE_primase"/>
</dbReference>
<dbReference type="GO" id="GO:0005829">
    <property type="term" value="C:cytosol"/>
    <property type="evidence" value="ECO:0007669"/>
    <property type="project" value="TreeGrafter"/>
</dbReference>